<sequence>MTTVALIHHTKCEHFGPMWDLYLSEIEKEFNSVIQDNTNENQSIPETTVAKFGINLSLIYICMTVRKGSRVNDLKRVFDITKNLAQYVLAPSLVESNSCNFLRQQFFKSCTSLMMLSRLEDVLVGGKGILDKIFESNDVDTVLSFCLSLANLKWEHYMQIMLPYIVRFSSTYWKVASTKIIIFLAHLLFTKTISISSGAVSLFITKEGLIKFPSVSAEDVKCVEGDAGFKASQNIIDELINLIARDCDWASEVHKTSLLDLDSENTQIPLLTLVSATLTIITHVSVPFLKTFNSLLSLIKSLVQYLKFENSSIIPYLKRPFTRGSPCVLAQNLLGQAITTVTNLCRISSGSNGINYLIDIWNIIVDDVLVVYCANEIILRSVAEYMEYVRTSKKSAFLFDTKVLEKIYPHLKCNIGSFVNQCRLYSLKILMLFNQFPLNSGETSKNEEEPCEIFAMAYKVEEIETSIATYRNKTMMLRKINSLISTKRVPEFYSEVTPLFCFGLETFHCIFIMIAIWTEAINVLVNVAQNDPRTFWRLLHAEMLLSFECPNLSKFNKAVNDAYKFITSNFVNSYITHFISICAPENVNFDRWNYYSLLIRTLAEVPHIAEQNSRQLVPFFLQYAETKYNIAAEDSVDDVMIDKESQETGVTTLSAQDSDTMETEHEKKDDLVMMAEQSSKEIKSKMLLYLKLFSKFKNPHSVYKSTELQNIYWRLLMKGDIKIQGLALECLFTWKFKGVTPYENNLRNLVDEAKFRDELSTFSLNVENGSIEFEHRAEVMPIIIRILYGRVIARRGKASSKTGMGARRIAVLSALVNCSQSELELLVNLLLEPFTIIRQQPDIIDNEFKFVPNIFVDKIVPYRKQLGYLNFLEDCLKQLGTYLFPFISDMFKVVLYMVNSAQKNL</sequence>
<accession>A0ACA9PXT6</accession>
<feature type="non-terminal residue" evidence="1">
    <location>
        <position position="905"/>
    </location>
</feature>
<name>A0ACA9PXT6_9GLOM</name>
<evidence type="ECO:0000313" key="1">
    <source>
        <dbReference type="EMBL" id="CAG8729797.1"/>
    </source>
</evidence>
<keyword evidence="2" id="KW-1185">Reference proteome</keyword>
<dbReference type="EMBL" id="CAJVQC010025392">
    <property type="protein sequence ID" value="CAG8729797.1"/>
    <property type="molecule type" value="Genomic_DNA"/>
</dbReference>
<organism evidence="1 2">
    <name type="scientific">Racocetra persica</name>
    <dbReference type="NCBI Taxonomy" id="160502"/>
    <lineage>
        <taxon>Eukaryota</taxon>
        <taxon>Fungi</taxon>
        <taxon>Fungi incertae sedis</taxon>
        <taxon>Mucoromycota</taxon>
        <taxon>Glomeromycotina</taxon>
        <taxon>Glomeromycetes</taxon>
        <taxon>Diversisporales</taxon>
        <taxon>Gigasporaceae</taxon>
        <taxon>Racocetra</taxon>
    </lineage>
</organism>
<comment type="caution">
    <text evidence="1">The sequence shown here is derived from an EMBL/GenBank/DDBJ whole genome shotgun (WGS) entry which is preliminary data.</text>
</comment>
<reference evidence="1" key="1">
    <citation type="submission" date="2021-06" db="EMBL/GenBank/DDBJ databases">
        <authorList>
            <person name="Kallberg Y."/>
            <person name="Tangrot J."/>
            <person name="Rosling A."/>
        </authorList>
    </citation>
    <scope>NUCLEOTIDE SEQUENCE</scope>
    <source>
        <strain evidence="1">MA461A</strain>
    </source>
</reference>
<evidence type="ECO:0000313" key="2">
    <source>
        <dbReference type="Proteomes" id="UP000789920"/>
    </source>
</evidence>
<proteinExistence type="predicted"/>
<protein>
    <submittedName>
        <fullName evidence="1">33439_t:CDS:1</fullName>
    </submittedName>
</protein>
<dbReference type="Proteomes" id="UP000789920">
    <property type="component" value="Unassembled WGS sequence"/>
</dbReference>
<gene>
    <name evidence="1" type="ORF">RPERSI_LOCUS12042</name>
</gene>